<dbReference type="AlphaFoldDB" id="A0A0R2KG96"/>
<dbReference type="GO" id="GO:0008381">
    <property type="term" value="F:mechanosensitive monoatomic ion channel activity"/>
    <property type="evidence" value="ECO:0007669"/>
    <property type="project" value="InterPro"/>
</dbReference>
<evidence type="ECO:0000256" key="6">
    <source>
        <dbReference type="ARBA" id="ARBA00023136"/>
    </source>
</evidence>
<evidence type="ECO:0008006" key="13">
    <source>
        <dbReference type="Google" id="ProtNLM"/>
    </source>
</evidence>
<dbReference type="InterPro" id="IPR010920">
    <property type="entry name" value="LSM_dom_sf"/>
</dbReference>
<comment type="similarity">
    <text evidence="2">Belongs to the MscS (TC 1.A.23) family.</text>
</comment>
<evidence type="ECO:0000256" key="4">
    <source>
        <dbReference type="ARBA" id="ARBA00022692"/>
    </source>
</evidence>
<evidence type="ECO:0000313" key="12">
    <source>
        <dbReference type="Proteomes" id="UP000051500"/>
    </source>
</evidence>
<feature type="domain" description="Mechanosensitive ion channel MscS C-terminal" evidence="9">
    <location>
        <begin position="203"/>
        <end position="285"/>
    </location>
</feature>
<sequence length="314" mass="36317">MIRKEFFMGNYLLTKVVTNENFSQFSNYFNLDRIFRYVQEHSIRAIIALLIIIFFSKIRNLFKLIFEKIFKNFLANTPAIASFLLSMISVVIDLVLILVIFKLLGINLSGITAMVGAFSLVLGFAFKDILANFFGGLILLTFCPIKAEDVIKYNDFEGVVKKIEIFYTTLVDFQNSEIIIPNARLISNEVVNVKDNAHRRLILQVGVGYDSDIKQVKDTIREIIEKRRDDLFFIDDTDPVIGMYEIGASSLIFEIRVFVREKKFMFARYYLNEAMKTEFDKLGIDLPFDITHLEIDQKLNQIKVVQDTTQTSDK</sequence>
<keyword evidence="3" id="KW-1003">Cell membrane</keyword>
<dbReference type="SUPFAM" id="SSF50182">
    <property type="entry name" value="Sm-like ribonucleoproteins"/>
    <property type="match status" value="1"/>
</dbReference>
<dbReference type="Gene3D" id="3.30.70.100">
    <property type="match status" value="1"/>
</dbReference>
<dbReference type="PATRIC" id="fig|1122146.4.peg.375"/>
<evidence type="ECO:0000256" key="1">
    <source>
        <dbReference type="ARBA" id="ARBA00004651"/>
    </source>
</evidence>
<dbReference type="Pfam" id="PF00924">
    <property type="entry name" value="MS_channel_2nd"/>
    <property type="match status" value="1"/>
</dbReference>
<dbReference type="Gene3D" id="1.10.287.1260">
    <property type="match status" value="1"/>
</dbReference>
<feature type="domain" description="Mechanosensitive ion channel MscS" evidence="8">
    <location>
        <begin position="128"/>
        <end position="194"/>
    </location>
</feature>
<reference evidence="11 12" key="1">
    <citation type="journal article" date="2015" name="Genome Announc.">
        <title>Expanding the biotechnology potential of lactobacilli through comparative genomics of 213 strains and associated genera.</title>
        <authorList>
            <person name="Sun Z."/>
            <person name="Harris H.M."/>
            <person name="McCann A."/>
            <person name="Guo C."/>
            <person name="Argimon S."/>
            <person name="Zhang W."/>
            <person name="Yang X."/>
            <person name="Jeffery I.B."/>
            <person name="Cooney J.C."/>
            <person name="Kagawa T.F."/>
            <person name="Liu W."/>
            <person name="Song Y."/>
            <person name="Salvetti E."/>
            <person name="Wrobel A."/>
            <person name="Rasinkangas P."/>
            <person name="Parkhill J."/>
            <person name="Rea M.C."/>
            <person name="O'Sullivan O."/>
            <person name="Ritari J."/>
            <person name="Douillard F.P."/>
            <person name="Paul Ross R."/>
            <person name="Yang R."/>
            <person name="Briner A.E."/>
            <person name="Felis G.E."/>
            <person name="de Vos W.M."/>
            <person name="Barrangou R."/>
            <person name="Klaenhammer T.R."/>
            <person name="Caufield P.W."/>
            <person name="Cui Y."/>
            <person name="Zhang H."/>
            <person name="O'Toole P.W."/>
        </authorList>
    </citation>
    <scope>NUCLEOTIDE SEQUENCE [LARGE SCALE GENOMIC DNA]</scope>
    <source>
        <strain evidence="11 12">DSM 22408</strain>
    </source>
</reference>
<evidence type="ECO:0000256" key="5">
    <source>
        <dbReference type="ARBA" id="ARBA00022989"/>
    </source>
</evidence>
<dbReference type="InterPro" id="IPR023408">
    <property type="entry name" value="MscS_beta-dom_sf"/>
</dbReference>
<proteinExistence type="inferred from homology"/>
<accession>A0A0R2KG96</accession>
<comment type="subcellular location">
    <subcellularLocation>
        <location evidence="1">Cell membrane</location>
        <topology evidence="1">Multi-pass membrane protein</topology>
    </subcellularLocation>
</comment>
<dbReference type="Gene3D" id="2.30.30.60">
    <property type="match status" value="1"/>
</dbReference>
<keyword evidence="6 7" id="KW-0472">Membrane</keyword>
<dbReference type="EMBL" id="JQBZ01000025">
    <property type="protein sequence ID" value="KRN88399.1"/>
    <property type="molecule type" value="Genomic_DNA"/>
</dbReference>
<evidence type="ECO:0000259" key="9">
    <source>
        <dbReference type="Pfam" id="PF21082"/>
    </source>
</evidence>
<dbReference type="InterPro" id="IPR006685">
    <property type="entry name" value="MscS_channel_2nd"/>
</dbReference>
<dbReference type="SUPFAM" id="SSF82861">
    <property type="entry name" value="Mechanosensitive channel protein MscS (YggB), transmembrane region"/>
    <property type="match status" value="1"/>
</dbReference>
<keyword evidence="4 7" id="KW-0812">Transmembrane</keyword>
<gene>
    <name evidence="11" type="ORF">IV53_GL000363</name>
</gene>
<comment type="caution">
    <text evidence="11">The sequence shown here is derived from an EMBL/GenBank/DDBJ whole genome shotgun (WGS) entry which is preliminary data.</text>
</comment>
<evidence type="ECO:0000259" key="10">
    <source>
        <dbReference type="Pfam" id="PF21088"/>
    </source>
</evidence>
<dbReference type="Pfam" id="PF21088">
    <property type="entry name" value="MS_channel_1st"/>
    <property type="match status" value="1"/>
</dbReference>
<dbReference type="InterPro" id="IPR045275">
    <property type="entry name" value="MscS_archaea/bacteria_type"/>
</dbReference>
<dbReference type="InterPro" id="IPR049142">
    <property type="entry name" value="MS_channel_1st"/>
</dbReference>
<dbReference type="InterPro" id="IPR011014">
    <property type="entry name" value="MscS_channel_TM-2"/>
</dbReference>
<dbReference type="Pfam" id="PF21082">
    <property type="entry name" value="MS_channel_3rd"/>
    <property type="match status" value="1"/>
</dbReference>
<dbReference type="InterPro" id="IPR011066">
    <property type="entry name" value="MscS_channel_C_sf"/>
</dbReference>
<dbReference type="GO" id="GO:0005886">
    <property type="term" value="C:plasma membrane"/>
    <property type="evidence" value="ECO:0007669"/>
    <property type="project" value="UniProtKB-SubCell"/>
</dbReference>
<dbReference type="eggNOG" id="COG3264">
    <property type="taxonomic scope" value="Bacteria"/>
</dbReference>
<feature type="transmembrane region" description="Helical" evidence="7">
    <location>
        <begin position="41"/>
        <end position="58"/>
    </location>
</feature>
<evidence type="ECO:0000256" key="2">
    <source>
        <dbReference type="ARBA" id="ARBA00008017"/>
    </source>
</evidence>
<evidence type="ECO:0000256" key="3">
    <source>
        <dbReference type="ARBA" id="ARBA00022475"/>
    </source>
</evidence>
<protein>
    <recommendedName>
        <fullName evidence="13">Small-conductance mechanosensitive channel</fullName>
    </recommendedName>
</protein>
<feature type="transmembrane region" description="Helical" evidence="7">
    <location>
        <begin position="106"/>
        <end position="126"/>
    </location>
</feature>
<keyword evidence="5 7" id="KW-1133">Transmembrane helix</keyword>
<evidence type="ECO:0000256" key="7">
    <source>
        <dbReference type="SAM" id="Phobius"/>
    </source>
</evidence>
<dbReference type="PANTHER" id="PTHR30221">
    <property type="entry name" value="SMALL-CONDUCTANCE MECHANOSENSITIVE CHANNEL"/>
    <property type="match status" value="1"/>
</dbReference>
<feature type="domain" description="Mechanosensitive ion channel transmembrane helices 2/3" evidence="10">
    <location>
        <begin position="87"/>
        <end position="127"/>
    </location>
</feature>
<evidence type="ECO:0000313" key="11">
    <source>
        <dbReference type="EMBL" id="KRN88399.1"/>
    </source>
</evidence>
<dbReference type="PANTHER" id="PTHR30221:SF1">
    <property type="entry name" value="SMALL-CONDUCTANCE MECHANOSENSITIVE CHANNEL"/>
    <property type="match status" value="1"/>
</dbReference>
<dbReference type="SUPFAM" id="SSF82689">
    <property type="entry name" value="Mechanosensitive channel protein MscS (YggB), C-terminal domain"/>
    <property type="match status" value="1"/>
</dbReference>
<feature type="transmembrane region" description="Helical" evidence="7">
    <location>
        <begin position="79"/>
        <end position="100"/>
    </location>
</feature>
<dbReference type="STRING" id="1122146.IV53_GL000363"/>
<name>A0A0R2KG96_9LACO</name>
<dbReference type="Proteomes" id="UP000051500">
    <property type="component" value="Unassembled WGS sequence"/>
</dbReference>
<dbReference type="InterPro" id="IPR049278">
    <property type="entry name" value="MS_channel_C"/>
</dbReference>
<evidence type="ECO:0000259" key="8">
    <source>
        <dbReference type="Pfam" id="PF00924"/>
    </source>
</evidence>
<keyword evidence="12" id="KW-1185">Reference proteome</keyword>
<organism evidence="11 12">
    <name type="scientific">Ligilactobacillus ceti DSM 22408</name>
    <dbReference type="NCBI Taxonomy" id="1122146"/>
    <lineage>
        <taxon>Bacteria</taxon>
        <taxon>Bacillati</taxon>
        <taxon>Bacillota</taxon>
        <taxon>Bacilli</taxon>
        <taxon>Lactobacillales</taxon>
        <taxon>Lactobacillaceae</taxon>
        <taxon>Ligilactobacillus</taxon>
    </lineage>
</organism>